<dbReference type="SUPFAM" id="SSF51306">
    <property type="entry name" value="LexA/Signal peptidase"/>
    <property type="match status" value="1"/>
</dbReference>
<feature type="domain" description="Peptidase S24/S26A/S26B/S26C" evidence="4">
    <location>
        <begin position="35"/>
        <end position="107"/>
    </location>
</feature>
<gene>
    <name evidence="5" type="ORF">FHX41_4475</name>
</gene>
<dbReference type="Gene3D" id="2.10.109.10">
    <property type="entry name" value="Umud Fragment, subunit A"/>
    <property type="match status" value="1"/>
</dbReference>
<dbReference type="NCBIfam" id="TIGR02754">
    <property type="entry name" value="sod_Ni_protease"/>
    <property type="match status" value="1"/>
</dbReference>
<dbReference type="EMBL" id="VFPO01000001">
    <property type="protein sequence ID" value="TQM70739.1"/>
    <property type="molecule type" value="Genomic_DNA"/>
</dbReference>
<comment type="subcellular location">
    <subcellularLocation>
        <location evidence="1">Membrane</location>
    </subcellularLocation>
</comment>
<dbReference type="InterPro" id="IPR014124">
    <property type="entry name" value="Pept_S26A_Sod_Ni_maturase"/>
</dbReference>
<dbReference type="GO" id="GO:0006508">
    <property type="term" value="P:proteolysis"/>
    <property type="evidence" value="ECO:0007669"/>
    <property type="project" value="UniProtKB-KW"/>
</dbReference>
<keyword evidence="3" id="KW-0472">Membrane</keyword>
<evidence type="ECO:0000259" key="4">
    <source>
        <dbReference type="Pfam" id="PF00717"/>
    </source>
</evidence>
<dbReference type="AlphaFoldDB" id="A0A543IJJ6"/>
<dbReference type="PANTHER" id="PTHR12383">
    <property type="entry name" value="PROTEASE FAMILY S26 MITOCHONDRIAL INNER MEMBRANE PROTEASE-RELATED"/>
    <property type="match status" value="1"/>
</dbReference>
<keyword evidence="2" id="KW-0378">Hydrolase</keyword>
<accession>A0A543IJJ6</accession>
<protein>
    <submittedName>
        <fullName evidence="5">Nickel-type superoxide dismutase maturation protease</fullName>
    </submittedName>
</protein>
<dbReference type="InterPro" id="IPR052064">
    <property type="entry name" value="Mito_IMP1_subunit"/>
</dbReference>
<dbReference type="InterPro" id="IPR036286">
    <property type="entry name" value="LexA/Signal_pep-like_sf"/>
</dbReference>
<proteinExistence type="predicted"/>
<reference evidence="5 6" key="1">
    <citation type="submission" date="2019-06" db="EMBL/GenBank/DDBJ databases">
        <title>Sequencing the genomes of 1000 actinobacteria strains.</title>
        <authorList>
            <person name="Klenk H.-P."/>
        </authorList>
    </citation>
    <scope>NUCLEOTIDE SEQUENCE [LARGE SCALE GENOMIC DNA]</scope>
    <source>
        <strain evidence="5 6">DSM 45043</strain>
    </source>
</reference>
<sequence>MRIRPVSRGPVPGAARAAVLAGAAVLTGLVAAVLASRRLRAVEVIGDSMLPGLRPGDWLLVREGARPAPGDVVVARHPARPELLVVKRATRRHGDGWWLESDNQAAPGRSDSWDFGAVPDALVLGRVVARYWPPSRAGALTRGALGEQAAVTLGRPAQRSEQ</sequence>
<organism evidence="5 6">
    <name type="scientific">Actinomadura hallensis</name>
    <dbReference type="NCBI Taxonomy" id="337895"/>
    <lineage>
        <taxon>Bacteria</taxon>
        <taxon>Bacillati</taxon>
        <taxon>Actinomycetota</taxon>
        <taxon>Actinomycetes</taxon>
        <taxon>Streptosporangiales</taxon>
        <taxon>Thermomonosporaceae</taxon>
        <taxon>Actinomadura</taxon>
    </lineage>
</organism>
<dbReference type="Proteomes" id="UP000316706">
    <property type="component" value="Unassembled WGS sequence"/>
</dbReference>
<dbReference type="CDD" id="cd06462">
    <property type="entry name" value="Peptidase_S24_S26"/>
    <property type="match status" value="1"/>
</dbReference>
<dbReference type="RefSeq" id="WP_141971803.1">
    <property type="nucleotide sequence ID" value="NZ_VFPO01000001.1"/>
</dbReference>
<dbReference type="Pfam" id="PF00717">
    <property type="entry name" value="Peptidase_S24"/>
    <property type="match status" value="1"/>
</dbReference>
<keyword evidence="6" id="KW-1185">Reference proteome</keyword>
<evidence type="ECO:0000313" key="6">
    <source>
        <dbReference type="Proteomes" id="UP000316706"/>
    </source>
</evidence>
<keyword evidence="5" id="KW-0645">Protease</keyword>
<evidence type="ECO:0000256" key="2">
    <source>
        <dbReference type="ARBA" id="ARBA00022801"/>
    </source>
</evidence>
<dbReference type="PANTHER" id="PTHR12383:SF16">
    <property type="entry name" value="MITOCHONDRIAL INNER MEMBRANE PROTEASE SUBUNIT 1"/>
    <property type="match status" value="1"/>
</dbReference>
<evidence type="ECO:0000313" key="5">
    <source>
        <dbReference type="EMBL" id="TQM70739.1"/>
    </source>
</evidence>
<name>A0A543IJJ6_9ACTN</name>
<dbReference type="GO" id="GO:0008233">
    <property type="term" value="F:peptidase activity"/>
    <property type="evidence" value="ECO:0007669"/>
    <property type="project" value="UniProtKB-KW"/>
</dbReference>
<evidence type="ECO:0000256" key="1">
    <source>
        <dbReference type="ARBA" id="ARBA00004370"/>
    </source>
</evidence>
<comment type="caution">
    <text evidence="5">The sequence shown here is derived from an EMBL/GenBank/DDBJ whole genome shotgun (WGS) entry which is preliminary data.</text>
</comment>
<dbReference type="OrthoDB" id="1467636at2"/>
<dbReference type="InterPro" id="IPR015927">
    <property type="entry name" value="Peptidase_S24_S26A/B/C"/>
</dbReference>
<dbReference type="GO" id="GO:0016020">
    <property type="term" value="C:membrane"/>
    <property type="evidence" value="ECO:0007669"/>
    <property type="project" value="UniProtKB-SubCell"/>
</dbReference>
<evidence type="ECO:0000256" key="3">
    <source>
        <dbReference type="ARBA" id="ARBA00023136"/>
    </source>
</evidence>